<dbReference type="Pfam" id="PF00240">
    <property type="entry name" value="ubiquitin"/>
    <property type="match status" value="1"/>
</dbReference>
<dbReference type="InterPro" id="IPR029071">
    <property type="entry name" value="Ubiquitin-like_domsf"/>
</dbReference>
<sequence>MSSVDLKVELPTHSLSFHINVPQSSTIRHVKEQIQLNCPGAPRVEGQRVIWRGRFLKDDETVQNIWKSPSDSPVVHLSVHPSAWNSMPPAAATQQQVSATTVDPKHYQPQTPRTAIPSPPPSVQTSLGGPLPYIVYHHNTALYVLIHGKPPSTATDASNSTEARSFALSVLHAYGMAWPRILDEAYPPVDAAIEGVKYEQVVIDNAPFLSLTTPDATPSPCQAHALNILRVTYALLSIPTPEITMFPSPSPPAPYQVTPNTNLNHHLQQLGLPALRLAPNQNPNRNPADPNNPLVPEMRAIPIRALMVPLIMLTFRTVLLMYFFSPSKRPMFGIFLCGWILYEAWNAFRLVLRNGERPGRDRDGVGAGDNADAAGDPAGRIGAQPPLQAGVPIPGLAGNNRNSSRSYLNALIDKFANFQLISEELTLIGDPANTIPPSTFHRIKTFCVLLLSTLHPAVWDRRRTYLRRREGRLRGEAHIRTGETNEEDQSEAAQARARLRSHLGTRHERRPTWVREYIERAVTTEWVDDL</sequence>
<feature type="region of interest" description="Disordered" evidence="5">
    <location>
        <begin position="86"/>
        <end position="123"/>
    </location>
</feature>
<evidence type="ECO:0000256" key="3">
    <source>
        <dbReference type="ARBA" id="ARBA00022989"/>
    </source>
</evidence>
<accession>A0A8K0UX50</accession>
<protein>
    <recommendedName>
        <fullName evidence="6">Ubiquitin-like domain-containing protein</fullName>
    </recommendedName>
</protein>
<dbReference type="PANTHER" id="PTHR12943:SF27">
    <property type="entry name" value="HOMOCYSTEINE-INDUCED ENDOPLASMIC RETICULUM PROTEIN, ISOFORM A"/>
    <property type="match status" value="1"/>
</dbReference>
<feature type="compositionally biased region" description="Low complexity" evidence="5">
    <location>
        <begin position="90"/>
        <end position="102"/>
    </location>
</feature>
<proteinExistence type="predicted"/>
<dbReference type="InterPro" id="IPR039751">
    <property type="entry name" value="HERPUD1/2"/>
</dbReference>
<keyword evidence="2" id="KW-0812">Transmembrane</keyword>
<dbReference type="Proteomes" id="UP000813824">
    <property type="component" value="Unassembled WGS sequence"/>
</dbReference>
<comment type="subcellular location">
    <subcellularLocation>
        <location evidence="1">Membrane</location>
    </subcellularLocation>
</comment>
<dbReference type="SUPFAM" id="SSF54236">
    <property type="entry name" value="Ubiquitin-like"/>
    <property type="match status" value="1"/>
</dbReference>
<dbReference type="AlphaFoldDB" id="A0A8K0UX50"/>
<dbReference type="GO" id="GO:0030968">
    <property type="term" value="P:endoplasmic reticulum unfolded protein response"/>
    <property type="evidence" value="ECO:0007669"/>
    <property type="project" value="TreeGrafter"/>
</dbReference>
<evidence type="ECO:0000256" key="4">
    <source>
        <dbReference type="ARBA" id="ARBA00023136"/>
    </source>
</evidence>
<keyword evidence="8" id="KW-1185">Reference proteome</keyword>
<gene>
    <name evidence="7" type="ORF">BXZ70DRAFT_904133</name>
</gene>
<name>A0A8K0UX50_9AGAR</name>
<keyword evidence="3" id="KW-1133">Transmembrane helix</keyword>
<evidence type="ECO:0000313" key="8">
    <source>
        <dbReference type="Proteomes" id="UP000813824"/>
    </source>
</evidence>
<reference evidence="7" key="1">
    <citation type="journal article" date="2021" name="New Phytol.">
        <title>Evolutionary innovations through gain and loss of genes in the ectomycorrhizal Boletales.</title>
        <authorList>
            <person name="Wu G."/>
            <person name="Miyauchi S."/>
            <person name="Morin E."/>
            <person name="Kuo A."/>
            <person name="Drula E."/>
            <person name="Varga T."/>
            <person name="Kohler A."/>
            <person name="Feng B."/>
            <person name="Cao Y."/>
            <person name="Lipzen A."/>
            <person name="Daum C."/>
            <person name="Hundley H."/>
            <person name="Pangilinan J."/>
            <person name="Johnson J."/>
            <person name="Barry K."/>
            <person name="LaButti K."/>
            <person name="Ng V."/>
            <person name="Ahrendt S."/>
            <person name="Min B."/>
            <person name="Choi I.G."/>
            <person name="Park H."/>
            <person name="Plett J.M."/>
            <person name="Magnuson J."/>
            <person name="Spatafora J.W."/>
            <person name="Nagy L.G."/>
            <person name="Henrissat B."/>
            <person name="Grigoriev I.V."/>
            <person name="Yang Z.L."/>
            <person name="Xu J."/>
            <person name="Martin F.M."/>
        </authorList>
    </citation>
    <scope>NUCLEOTIDE SEQUENCE</scope>
    <source>
        <strain evidence="7">KKN 215</strain>
    </source>
</reference>
<dbReference type="InterPro" id="IPR000626">
    <property type="entry name" value="Ubiquitin-like_dom"/>
</dbReference>
<dbReference type="PROSITE" id="PS50053">
    <property type="entry name" value="UBIQUITIN_2"/>
    <property type="match status" value="1"/>
</dbReference>
<evidence type="ECO:0000256" key="5">
    <source>
        <dbReference type="SAM" id="MobiDB-lite"/>
    </source>
</evidence>
<dbReference type="Gene3D" id="3.10.20.90">
    <property type="entry name" value="Phosphatidylinositol 3-kinase Catalytic Subunit, Chain A, domain 1"/>
    <property type="match status" value="1"/>
</dbReference>
<evidence type="ECO:0000256" key="2">
    <source>
        <dbReference type="ARBA" id="ARBA00022692"/>
    </source>
</evidence>
<organism evidence="7 8">
    <name type="scientific">Cristinia sonorae</name>
    <dbReference type="NCBI Taxonomy" id="1940300"/>
    <lineage>
        <taxon>Eukaryota</taxon>
        <taxon>Fungi</taxon>
        <taxon>Dikarya</taxon>
        <taxon>Basidiomycota</taxon>
        <taxon>Agaricomycotina</taxon>
        <taxon>Agaricomycetes</taxon>
        <taxon>Agaricomycetidae</taxon>
        <taxon>Agaricales</taxon>
        <taxon>Pleurotineae</taxon>
        <taxon>Stephanosporaceae</taxon>
        <taxon>Cristinia</taxon>
    </lineage>
</organism>
<keyword evidence="4" id="KW-0472">Membrane</keyword>
<dbReference type="GO" id="GO:0016020">
    <property type="term" value="C:membrane"/>
    <property type="evidence" value="ECO:0007669"/>
    <property type="project" value="UniProtKB-SubCell"/>
</dbReference>
<dbReference type="OrthoDB" id="21589at2759"/>
<dbReference type="PANTHER" id="PTHR12943">
    <property type="entry name" value="HOMOCYSTEINE-RESPONSIVE ENDOPLASMIC RETICULUM-RESIDENT UNIQUITIN-LIKE DOMAIN HERPUD PROTEIN FAMILY MEMBER"/>
    <property type="match status" value="1"/>
</dbReference>
<evidence type="ECO:0000313" key="7">
    <source>
        <dbReference type="EMBL" id="KAH8106078.1"/>
    </source>
</evidence>
<comment type="caution">
    <text evidence="7">The sequence shown here is derived from an EMBL/GenBank/DDBJ whole genome shotgun (WGS) entry which is preliminary data.</text>
</comment>
<evidence type="ECO:0000256" key="1">
    <source>
        <dbReference type="ARBA" id="ARBA00004370"/>
    </source>
</evidence>
<evidence type="ECO:0000259" key="6">
    <source>
        <dbReference type="PROSITE" id="PS50053"/>
    </source>
</evidence>
<dbReference type="EMBL" id="JAEVFJ010000003">
    <property type="protein sequence ID" value="KAH8106078.1"/>
    <property type="molecule type" value="Genomic_DNA"/>
</dbReference>
<feature type="domain" description="Ubiquitin-like" evidence="6">
    <location>
        <begin position="4"/>
        <end position="64"/>
    </location>
</feature>